<keyword evidence="1" id="KW-0472">Membrane</keyword>
<name>W7J3G5_PLAFA</name>
<keyword evidence="1" id="KW-1133">Transmembrane helix</keyword>
<protein>
    <submittedName>
        <fullName evidence="2">Uncharacterized protein</fullName>
    </submittedName>
</protein>
<organism evidence="2 3">
    <name type="scientific">Plasmodium falciparum UGT5.1</name>
    <dbReference type="NCBI Taxonomy" id="1237627"/>
    <lineage>
        <taxon>Eukaryota</taxon>
        <taxon>Sar</taxon>
        <taxon>Alveolata</taxon>
        <taxon>Apicomplexa</taxon>
        <taxon>Aconoidasida</taxon>
        <taxon>Haemosporida</taxon>
        <taxon>Plasmodiidae</taxon>
        <taxon>Plasmodium</taxon>
        <taxon>Plasmodium (Laverania)</taxon>
    </lineage>
</organism>
<proteinExistence type="predicted"/>
<evidence type="ECO:0000256" key="1">
    <source>
        <dbReference type="SAM" id="Phobius"/>
    </source>
</evidence>
<evidence type="ECO:0000313" key="3">
    <source>
        <dbReference type="Proteomes" id="UP000030697"/>
    </source>
</evidence>
<evidence type="ECO:0000313" key="2">
    <source>
        <dbReference type="EMBL" id="EWC73452.1"/>
    </source>
</evidence>
<sequence>MSYKINNVIKNIIKTMLRKNKFESQKNKKRNGKIIKYEGMKDTLFFCVFCLLGLFFGVFLGLFFGVFLGLFFGVLFKMLFGIMIGNFYSIIVLYIEKV</sequence>
<dbReference type="AlphaFoldDB" id="W7J3G5"/>
<accession>W7J3G5</accession>
<feature type="transmembrane region" description="Helical" evidence="1">
    <location>
        <begin position="74"/>
        <end position="95"/>
    </location>
</feature>
<dbReference type="Proteomes" id="UP000030697">
    <property type="component" value="Unassembled WGS sequence"/>
</dbReference>
<feature type="transmembrane region" description="Helical" evidence="1">
    <location>
        <begin position="43"/>
        <end position="68"/>
    </location>
</feature>
<keyword evidence="1" id="KW-0812">Transmembrane</keyword>
<gene>
    <name evidence="2" type="ORF">C923_05882</name>
</gene>
<reference evidence="2 3" key="1">
    <citation type="submission" date="2013-02" db="EMBL/GenBank/DDBJ databases">
        <title>The Genome Sequence of Plasmodium falciparum UGT5.1.</title>
        <authorList>
            <consortium name="The Broad Institute Genome Sequencing Platform"/>
            <consortium name="The Broad Institute Genome Sequencing Center for Infectious Disease"/>
            <person name="Neafsey D."/>
            <person name="Cheeseman I."/>
            <person name="Volkman S."/>
            <person name="Adams J."/>
            <person name="Walker B."/>
            <person name="Young S.K."/>
            <person name="Zeng Q."/>
            <person name="Gargeya S."/>
            <person name="Fitzgerald M."/>
            <person name="Haas B."/>
            <person name="Abouelleil A."/>
            <person name="Alvarado L."/>
            <person name="Arachchi H.M."/>
            <person name="Berlin A.M."/>
            <person name="Chapman S.B."/>
            <person name="Dewar J."/>
            <person name="Goldberg J."/>
            <person name="Griggs A."/>
            <person name="Gujja S."/>
            <person name="Hansen M."/>
            <person name="Howarth C."/>
            <person name="Imamovic A."/>
            <person name="Larimer J."/>
            <person name="McCowan C."/>
            <person name="Murphy C."/>
            <person name="Neiman D."/>
            <person name="Pearson M."/>
            <person name="Priest M."/>
            <person name="Roberts A."/>
            <person name="Saif S."/>
            <person name="Shea T."/>
            <person name="Sisk P."/>
            <person name="Sykes S."/>
            <person name="Wortman J."/>
            <person name="Nusbaum C."/>
            <person name="Birren B."/>
        </authorList>
    </citation>
    <scope>NUCLEOTIDE SEQUENCE [LARGE SCALE GENOMIC DNA]</scope>
    <source>
        <strain evidence="2 3">UGT5.1</strain>
    </source>
</reference>
<dbReference type="EMBL" id="KE124765">
    <property type="protein sequence ID" value="EWC73452.1"/>
    <property type="molecule type" value="Genomic_DNA"/>
</dbReference>